<feature type="active site" evidence="11">
    <location>
        <position position="253"/>
    </location>
</feature>
<dbReference type="GO" id="GO:0004712">
    <property type="term" value="F:protein serine/threonine/tyrosine kinase activity"/>
    <property type="evidence" value="ECO:0007669"/>
    <property type="project" value="UniProtKB-UniRule"/>
</dbReference>
<comment type="function">
    <text evidence="11">Catalyzes the ATP- as well as the pyrophosphate-dependent phosphorylation of a specific serine residue in HPr, a phosphocarrier protein of the phosphoenolpyruvate-dependent sugar phosphotransferase system (PTS). HprK/P also catalyzes the pyrophosphate-producing, inorganic phosphate-dependent dephosphorylation (phosphorolysis) of seryl-phosphorylated HPr (P-Ser-HPr).</text>
</comment>
<dbReference type="EMBL" id="MQWA01000001">
    <property type="protein sequence ID" value="PQJ27472.1"/>
    <property type="molecule type" value="Genomic_DNA"/>
</dbReference>
<comment type="domain">
    <text evidence="11">The Walker A ATP-binding motif also binds Pi and PPi.</text>
</comment>
<keyword evidence="6 11" id="KW-0547">Nucleotide-binding</keyword>
<comment type="similarity">
    <text evidence="2 11">Belongs to the HPrK/P family.</text>
</comment>
<evidence type="ECO:0000256" key="11">
    <source>
        <dbReference type="HAMAP-Rule" id="MF_01249"/>
    </source>
</evidence>
<evidence type="ECO:0000313" key="15">
    <source>
        <dbReference type="Proteomes" id="UP000239907"/>
    </source>
</evidence>
<dbReference type="InterPro" id="IPR003755">
    <property type="entry name" value="HPr(Ser)_kin/Pase"/>
</dbReference>
<dbReference type="GO" id="GO:0004674">
    <property type="term" value="F:protein serine/threonine kinase activity"/>
    <property type="evidence" value="ECO:0007669"/>
    <property type="project" value="UniProtKB-KW"/>
</dbReference>
<dbReference type="Pfam" id="PF07475">
    <property type="entry name" value="Hpr_kinase_C"/>
    <property type="match status" value="1"/>
</dbReference>
<dbReference type="CDD" id="cd01918">
    <property type="entry name" value="HprK_C"/>
    <property type="match status" value="1"/>
</dbReference>
<dbReference type="GO" id="GO:0000155">
    <property type="term" value="F:phosphorelay sensor kinase activity"/>
    <property type="evidence" value="ECO:0007669"/>
    <property type="project" value="InterPro"/>
</dbReference>
<dbReference type="OrthoDB" id="9778803at2"/>
<dbReference type="RefSeq" id="WP_105041958.1">
    <property type="nucleotide sequence ID" value="NZ_MQWA01000001.1"/>
</dbReference>
<name>A0A2S7TZH0_9BACT</name>
<dbReference type="InterPro" id="IPR027417">
    <property type="entry name" value="P-loop_NTPase"/>
</dbReference>
<dbReference type="AlphaFoldDB" id="A0A2S7TZH0"/>
<comment type="catalytic activity">
    <reaction evidence="1 11">
        <text>[HPr protein]-L-serine + ATP = [HPr protein]-O-phospho-L-serine + ADP + H(+)</text>
        <dbReference type="Rhea" id="RHEA:46600"/>
        <dbReference type="Rhea" id="RHEA-COMP:11602"/>
        <dbReference type="Rhea" id="RHEA-COMP:11603"/>
        <dbReference type="ChEBI" id="CHEBI:15378"/>
        <dbReference type="ChEBI" id="CHEBI:29999"/>
        <dbReference type="ChEBI" id="CHEBI:30616"/>
        <dbReference type="ChEBI" id="CHEBI:83421"/>
        <dbReference type="ChEBI" id="CHEBI:456216"/>
    </reaction>
</comment>
<protein>
    <recommendedName>
        <fullName evidence="11">HPr kinase/phosphorylase</fullName>
        <shortName evidence="11">HPrK/P</shortName>
        <ecNumber evidence="11">2.7.11.-</ecNumber>
        <ecNumber evidence="11">2.7.4.-</ecNumber>
    </recommendedName>
    <alternativeName>
        <fullName evidence="11">HPr(Ser) kinase/phosphorylase</fullName>
    </alternativeName>
</protein>
<organism evidence="14 15">
    <name type="scientific">Rubritalea profundi</name>
    <dbReference type="NCBI Taxonomy" id="1658618"/>
    <lineage>
        <taxon>Bacteria</taxon>
        <taxon>Pseudomonadati</taxon>
        <taxon>Verrucomicrobiota</taxon>
        <taxon>Verrucomicrobiia</taxon>
        <taxon>Verrucomicrobiales</taxon>
        <taxon>Rubritaleaceae</taxon>
        <taxon>Rubritalea</taxon>
    </lineage>
</organism>
<dbReference type="Gene3D" id="3.40.50.300">
    <property type="entry name" value="P-loop containing nucleotide triphosphate hydrolases"/>
    <property type="match status" value="1"/>
</dbReference>
<evidence type="ECO:0000256" key="8">
    <source>
        <dbReference type="ARBA" id="ARBA00022840"/>
    </source>
</evidence>
<evidence type="ECO:0000259" key="13">
    <source>
        <dbReference type="Pfam" id="PF07475"/>
    </source>
</evidence>
<evidence type="ECO:0000259" key="12">
    <source>
        <dbReference type="Pfam" id="PF02603"/>
    </source>
</evidence>
<dbReference type="PANTHER" id="PTHR30305">
    <property type="entry name" value="PROTEIN YJDM-RELATED"/>
    <property type="match status" value="1"/>
</dbReference>
<comment type="subunit">
    <text evidence="3 11">Homohexamer.</text>
</comment>
<evidence type="ECO:0000256" key="1">
    <source>
        <dbReference type="ARBA" id="ARBA00001120"/>
    </source>
</evidence>
<keyword evidence="11" id="KW-0460">Magnesium</keyword>
<dbReference type="Pfam" id="PF02603">
    <property type="entry name" value="Hpr_kinase_N"/>
    <property type="match status" value="1"/>
</dbReference>
<keyword evidence="11" id="KW-0479">Metal-binding</keyword>
<comment type="miscellaneous">
    <text evidence="11">Both phosphorylation and phosphorolysis are carried out by the same active site and suggest a common mechanism for both reactions.</text>
</comment>
<dbReference type="Gene3D" id="3.40.1390.20">
    <property type="entry name" value="HprK N-terminal domain-like"/>
    <property type="match status" value="1"/>
</dbReference>
<evidence type="ECO:0000256" key="4">
    <source>
        <dbReference type="ARBA" id="ARBA00022527"/>
    </source>
</evidence>
<dbReference type="Proteomes" id="UP000239907">
    <property type="component" value="Unassembled WGS sequence"/>
</dbReference>
<comment type="caution">
    <text evidence="14">The sequence shown here is derived from an EMBL/GenBank/DDBJ whole genome shotgun (WGS) entry which is preliminary data.</text>
</comment>
<accession>A0A2S7TZH0</accession>
<dbReference type="EC" id="2.7.4.-" evidence="11"/>
<evidence type="ECO:0000256" key="5">
    <source>
        <dbReference type="ARBA" id="ARBA00022679"/>
    </source>
</evidence>
<dbReference type="HAMAP" id="MF_01249">
    <property type="entry name" value="HPr_kinase"/>
    <property type="match status" value="1"/>
</dbReference>
<feature type="active site" evidence="11">
    <location>
        <position position="149"/>
    </location>
</feature>
<dbReference type="GO" id="GO:0005524">
    <property type="term" value="F:ATP binding"/>
    <property type="evidence" value="ECO:0007669"/>
    <property type="project" value="UniProtKB-UniRule"/>
</dbReference>
<feature type="binding site" evidence="11">
    <location>
        <begin position="164"/>
        <end position="171"/>
    </location>
    <ligand>
        <name>ATP</name>
        <dbReference type="ChEBI" id="CHEBI:30616"/>
    </ligand>
</feature>
<dbReference type="InterPro" id="IPR011104">
    <property type="entry name" value="Hpr_kin/Pase_C"/>
</dbReference>
<dbReference type="InterPro" id="IPR011126">
    <property type="entry name" value="Hpr_kin/Pase_Hpr_N"/>
</dbReference>
<feature type="domain" description="HPr kinase/phosphorylase C-terminal" evidence="13">
    <location>
        <begin position="141"/>
        <end position="308"/>
    </location>
</feature>
<dbReference type="SUPFAM" id="SSF53795">
    <property type="entry name" value="PEP carboxykinase-like"/>
    <property type="match status" value="1"/>
</dbReference>
<feature type="binding site" evidence="11">
    <location>
        <position position="171"/>
    </location>
    <ligand>
        <name>Mg(2+)</name>
        <dbReference type="ChEBI" id="CHEBI:18420"/>
    </ligand>
</feature>
<keyword evidence="5 11" id="KW-0808">Transferase</keyword>
<dbReference type="GO" id="GO:0006109">
    <property type="term" value="P:regulation of carbohydrate metabolic process"/>
    <property type="evidence" value="ECO:0007669"/>
    <property type="project" value="UniProtKB-UniRule"/>
</dbReference>
<dbReference type="EC" id="2.7.11.-" evidence="11"/>
<evidence type="ECO:0000256" key="3">
    <source>
        <dbReference type="ARBA" id="ARBA00011643"/>
    </source>
</evidence>
<evidence type="ECO:0000313" key="14">
    <source>
        <dbReference type="EMBL" id="PQJ27472.1"/>
    </source>
</evidence>
<feature type="active site" description="Proton acceptor; for phosphorylation activity. Proton donor; for dephosphorylation activity" evidence="11">
    <location>
        <position position="188"/>
    </location>
</feature>
<gene>
    <name evidence="11" type="primary">hprK</name>
    <name evidence="14" type="ORF">BSZ32_02475</name>
</gene>
<reference evidence="14 15" key="1">
    <citation type="submission" date="2016-12" db="EMBL/GenBank/DDBJ databases">
        <title>Study of bacterial adaptation to deep sea.</title>
        <authorList>
            <person name="Song J."/>
            <person name="Yoshizawa S."/>
            <person name="Kogure K."/>
        </authorList>
    </citation>
    <scope>NUCLEOTIDE SEQUENCE [LARGE SCALE GENOMIC DNA]</scope>
    <source>
        <strain evidence="14 15">SAORIC-165</strain>
    </source>
</reference>
<dbReference type="GO" id="GO:0000287">
    <property type="term" value="F:magnesium ion binding"/>
    <property type="evidence" value="ECO:0007669"/>
    <property type="project" value="UniProtKB-UniRule"/>
</dbReference>
<feature type="region of interest" description="Important for the catalytic mechanism of dephosphorylation" evidence="11">
    <location>
        <begin position="274"/>
        <end position="279"/>
    </location>
</feature>
<comment type="cofactor">
    <cofactor evidence="11">
        <name>Mg(2+)</name>
        <dbReference type="ChEBI" id="CHEBI:18420"/>
    </cofactor>
</comment>
<dbReference type="PANTHER" id="PTHR30305:SF1">
    <property type="entry name" value="HPR KINASE_PHOSPHORYLASE"/>
    <property type="match status" value="1"/>
</dbReference>
<evidence type="ECO:0000256" key="10">
    <source>
        <dbReference type="ARBA" id="ARBA00047657"/>
    </source>
</evidence>
<evidence type="ECO:0000256" key="6">
    <source>
        <dbReference type="ARBA" id="ARBA00022741"/>
    </source>
</evidence>
<keyword evidence="8 11" id="KW-0067">ATP-binding</keyword>
<comment type="catalytic activity">
    <reaction evidence="10 11">
        <text>[HPr protein]-O-phospho-L-serine + phosphate + H(+) = [HPr protein]-L-serine + diphosphate</text>
        <dbReference type="Rhea" id="RHEA:46604"/>
        <dbReference type="Rhea" id="RHEA-COMP:11602"/>
        <dbReference type="Rhea" id="RHEA-COMP:11603"/>
        <dbReference type="ChEBI" id="CHEBI:15378"/>
        <dbReference type="ChEBI" id="CHEBI:29999"/>
        <dbReference type="ChEBI" id="CHEBI:33019"/>
        <dbReference type="ChEBI" id="CHEBI:43474"/>
        <dbReference type="ChEBI" id="CHEBI:83421"/>
    </reaction>
</comment>
<evidence type="ECO:0000256" key="7">
    <source>
        <dbReference type="ARBA" id="ARBA00022777"/>
    </source>
</evidence>
<keyword evidence="15" id="KW-1185">Reference proteome</keyword>
<feature type="domain" description="HPr(Ser) kinase/phosphorylase N-terminal" evidence="12">
    <location>
        <begin position="11"/>
        <end position="138"/>
    </location>
</feature>
<proteinExistence type="inferred from homology"/>
<keyword evidence="4 11" id="KW-0723">Serine/threonine-protein kinase</keyword>
<feature type="active site" evidence="11">
    <location>
        <position position="170"/>
    </location>
</feature>
<dbReference type="InterPro" id="IPR028979">
    <property type="entry name" value="Ser_kin/Pase_Hpr-like_N_sf"/>
</dbReference>
<keyword evidence="9 11" id="KW-0511">Multifunctional enzyme</keyword>
<keyword evidence="7 11" id="KW-0418">Kinase</keyword>
<evidence type="ECO:0000256" key="2">
    <source>
        <dbReference type="ARBA" id="ARBA00006883"/>
    </source>
</evidence>
<dbReference type="SUPFAM" id="SSF75138">
    <property type="entry name" value="HprK N-terminal domain-like"/>
    <property type="match status" value="1"/>
</dbReference>
<dbReference type="NCBIfam" id="TIGR00679">
    <property type="entry name" value="hpr-ser"/>
    <property type="match status" value="1"/>
</dbReference>
<evidence type="ECO:0000256" key="9">
    <source>
        <dbReference type="ARBA" id="ARBA00023268"/>
    </source>
</evidence>
<feature type="binding site" evidence="11">
    <location>
        <position position="212"/>
    </location>
    <ligand>
        <name>Mg(2+)</name>
        <dbReference type="ChEBI" id="CHEBI:18420"/>
    </ligand>
</feature>
<feature type="region of interest" description="Important for the catalytic mechanism of both phosphorylation and dephosphorylation" evidence="11">
    <location>
        <begin position="211"/>
        <end position="220"/>
    </location>
</feature>
<sequence>MARKVKLVSHITVGEFFETHGENLKLDPINSTDGFERKIVEPTLNRPGLALAGYIDHFAYMRVQVLGNSEVEFLNTLDSETRKKRIRILCQSELPCIVISRDARVHQDMLDICEEFRISLFRTPLNTMRFINSATFYLEHDFAPTTTAHGCMLEYRGIGVLIKGKSGSGKSETAIGLVERGGALIADDHVKIRNVNGKLTAFTDDFSRGFIEMRGIGIINVTNIYGLGSIRPDAPLDLIVNLRPYSDLNEVDRLGITRETENVLGVDIPIVDIPVAPGRDTARLVAVTALELQLRRLGYDMAAEFNNRLTEKLAGMTHHSPYTTNY</sequence>